<evidence type="ECO:0000313" key="2">
    <source>
        <dbReference type="Proteomes" id="UP000324996"/>
    </source>
</evidence>
<protein>
    <submittedName>
        <fullName evidence="1">Uncharacterized protein</fullName>
    </submittedName>
</protein>
<sequence>MRKAGFLAAAIRIGVGLALAFGLVLPPTTALAENKATKTTVETGAALHPYELTIEFSGKLKRHMRAINRIERIQEERFRRSLSLNDGGADVQGSEKPTAPRLPWAGAALIPDLHAFSVENLLIAMVEHNIAKAQPGFNGSIRLKIDRIKLDDHSEPYLRASSSFVVGKIEMRTRAGEKIIEDKMTVTLEADRLMRTGPAQQGFIFSRYEADYRLAPVLALFVEQALEKAWPQKSEEIEGPIFIMPDPADVSAAR</sequence>
<proteinExistence type="predicted"/>
<comment type="caution">
    <text evidence="1">The sequence shown here is derived from an EMBL/GenBank/DDBJ whole genome shotgun (WGS) entry which is preliminary data.</text>
</comment>
<reference evidence="1 2" key="1">
    <citation type="submission" date="2019-09" db="EMBL/GenBank/DDBJ databases">
        <title>NBRP : Genome information of microbial organism related human and environment.</title>
        <authorList>
            <person name="Hattori M."/>
            <person name="Oshima K."/>
            <person name="Inaba H."/>
            <person name="Suda W."/>
            <person name="Sakamoto M."/>
            <person name="Iino T."/>
            <person name="Kitahara M."/>
            <person name="Oshida Y."/>
            <person name="Iida T."/>
            <person name="Kudo T."/>
            <person name="Itoh T."/>
            <person name="Ohkuma M."/>
        </authorList>
    </citation>
    <scope>NUCLEOTIDE SEQUENCE [LARGE SCALE GENOMIC DNA]</scope>
    <source>
        <strain evidence="1 2">Q-1</strain>
    </source>
</reference>
<gene>
    <name evidence="1" type="ORF">JCM17846_08650</name>
</gene>
<dbReference type="RefSeq" id="WP_042083217.1">
    <property type="nucleotide sequence ID" value="NZ_BKCN01000003.1"/>
</dbReference>
<dbReference type="Proteomes" id="UP000324996">
    <property type="component" value="Unassembled WGS sequence"/>
</dbReference>
<name>A0A5A7N4I1_9PROT</name>
<organism evidence="1 2">
    <name type="scientific">Iodidimonas nitroreducens</name>
    <dbReference type="NCBI Taxonomy" id="1236968"/>
    <lineage>
        <taxon>Bacteria</taxon>
        <taxon>Pseudomonadati</taxon>
        <taxon>Pseudomonadota</taxon>
        <taxon>Alphaproteobacteria</taxon>
        <taxon>Iodidimonadales</taxon>
        <taxon>Iodidimonadaceae</taxon>
        <taxon>Iodidimonas</taxon>
    </lineage>
</organism>
<dbReference type="AlphaFoldDB" id="A0A5A7N4I1"/>
<accession>A0A5A7N4I1</accession>
<evidence type="ECO:0000313" key="1">
    <source>
        <dbReference type="EMBL" id="GER03183.1"/>
    </source>
</evidence>
<keyword evidence="2" id="KW-1185">Reference proteome</keyword>
<dbReference type="EMBL" id="BKCN01000003">
    <property type="protein sequence ID" value="GER03183.1"/>
    <property type="molecule type" value="Genomic_DNA"/>
</dbReference>